<gene>
    <name evidence="9" type="ORF">J0I24_12795</name>
</gene>
<organism evidence="9 10">
    <name type="scientific">Thiomonas arsenitoxydans (strain DSM 22701 / CIP 110005 / 3As)</name>
    <dbReference type="NCBI Taxonomy" id="426114"/>
    <lineage>
        <taxon>Bacteria</taxon>
        <taxon>Pseudomonadati</taxon>
        <taxon>Pseudomonadota</taxon>
        <taxon>Betaproteobacteria</taxon>
        <taxon>Burkholderiales</taxon>
        <taxon>Thiomonas</taxon>
    </lineage>
</organism>
<proteinExistence type="inferred from homology"/>
<dbReference type="Gene3D" id="3.40.640.10">
    <property type="entry name" value="Type I PLP-dependent aspartate aminotransferase-like (Major domain)"/>
    <property type="match status" value="1"/>
</dbReference>
<evidence type="ECO:0000256" key="1">
    <source>
        <dbReference type="ARBA" id="ARBA00001933"/>
    </source>
</evidence>
<dbReference type="InterPro" id="IPR015421">
    <property type="entry name" value="PyrdxlP-dep_Trfase_major"/>
</dbReference>
<evidence type="ECO:0000313" key="10">
    <source>
        <dbReference type="Proteomes" id="UP000664800"/>
    </source>
</evidence>
<feature type="region of interest" description="Disordered" evidence="8">
    <location>
        <begin position="1"/>
        <end position="36"/>
    </location>
</feature>
<protein>
    <submittedName>
        <fullName evidence="9">Cystathionine beta-lyase</fullName>
        <ecNumber evidence="9">4.4.1.8</ecNumber>
    </submittedName>
</protein>
<keyword evidence="4 9" id="KW-0456">Lyase</keyword>
<dbReference type="PIRSF" id="PIRSF001434">
    <property type="entry name" value="CGS"/>
    <property type="match status" value="1"/>
</dbReference>
<reference evidence="9" key="1">
    <citation type="submission" date="2021-02" db="EMBL/GenBank/DDBJ databases">
        <title>Thiocyanate and organic carbon inputs drive convergent selection for specific autotrophic Afipia and Thiobacillus strains within complex microbiomes.</title>
        <authorList>
            <person name="Huddy R.J."/>
            <person name="Sachdeva R."/>
            <person name="Kadzinga F."/>
            <person name="Kantor R.S."/>
            <person name="Harrison S.T.L."/>
            <person name="Banfield J.F."/>
        </authorList>
    </citation>
    <scope>NUCLEOTIDE SEQUENCE</scope>
    <source>
        <strain evidence="9">SCN18_13_7_16_R3_B_64_19</strain>
    </source>
</reference>
<dbReference type="InterPro" id="IPR015424">
    <property type="entry name" value="PyrdxlP-dep_Trfase"/>
</dbReference>
<dbReference type="PANTHER" id="PTHR43500:SF1">
    <property type="entry name" value="CYSTATHIONINE BETA-LYASE-RELATED"/>
    <property type="match status" value="1"/>
</dbReference>
<comment type="catalytic activity">
    <reaction evidence="5">
        <text>L,L-cystathionine + H2O = L-homocysteine + pyruvate + NH4(+)</text>
        <dbReference type="Rhea" id="RHEA:13965"/>
        <dbReference type="ChEBI" id="CHEBI:15361"/>
        <dbReference type="ChEBI" id="CHEBI:15377"/>
        <dbReference type="ChEBI" id="CHEBI:28938"/>
        <dbReference type="ChEBI" id="CHEBI:58161"/>
        <dbReference type="ChEBI" id="CHEBI:58199"/>
    </reaction>
</comment>
<evidence type="ECO:0000256" key="8">
    <source>
        <dbReference type="SAM" id="MobiDB-lite"/>
    </source>
</evidence>
<dbReference type="FunFam" id="3.40.640.10:FF:000046">
    <property type="entry name" value="Cystathionine gamma-lyase"/>
    <property type="match status" value="1"/>
</dbReference>
<comment type="cofactor">
    <cofactor evidence="1 7">
        <name>pyridoxal 5'-phosphate</name>
        <dbReference type="ChEBI" id="CHEBI:597326"/>
    </cofactor>
</comment>
<dbReference type="AlphaFoldDB" id="A0A8I1SW93"/>
<keyword evidence="3 6" id="KW-0663">Pyridoxal phosphate</keyword>
<dbReference type="GO" id="GO:0019450">
    <property type="term" value="P:L-cysteine catabolic process to pyruvate"/>
    <property type="evidence" value="ECO:0007669"/>
    <property type="project" value="TreeGrafter"/>
</dbReference>
<dbReference type="InterPro" id="IPR006233">
    <property type="entry name" value="Cys_b_lyase_bac"/>
</dbReference>
<dbReference type="Gene3D" id="3.90.1150.10">
    <property type="entry name" value="Aspartate Aminotransferase, domain 1"/>
    <property type="match status" value="1"/>
</dbReference>
<evidence type="ECO:0000256" key="3">
    <source>
        <dbReference type="ARBA" id="ARBA00022898"/>
    </source>
</evidence>
<dbReference type="EMBL" id="JAFKMR010000025">
    <property type="protein sequence ID" value="MBN8745162.1"/>
    <property type="molecule type" value="Genomic_DNA"/>
</dbReference>
<comment type="caution">
    <text evidence="9">The sequence shown here is derived from an EMBL/GenBank/DDBJ whole genome shotgun (WGS) entry which is preliminary data.</text>
</comment>
<dbReference type="SUPFAM" id="SSF53383">
    <property type="entry name" value="PLP-dependent transferases"/>
    <property type="match status" value="1"/>
</dbReference>
<dbReference type="InterPro" id="IPR000277">
    <property type="entry name" value="Cys/Met-Metab_PyrdxlP-dep_enz"/>
</dbReference>
<accession>A0A8I1SW93</accession>
<dbReference type="PANTHER" id="PTHR43500">
    <property type="entry name" value="CYSTATHIONINE BETA-LYASE-RELATED"/>
    <property type="match status" value="1"/>
</dbReference>
<dbReference type="GO" id="GO:0047804">
    <property type="term" value="F:cysteine-S-conjugate beta-lyase activity"/>
    <property type="evidence" value="ECO:0007669"/>
    <property type="project" value="InterPro"/>
</dbReference>
<evidence type="ECO:0000256" key="4">
    <source>
        <dbReference type="ARBA" id="ARBA00023239"/>
    </source>
</evidence>
<feature type="compositionally biased region" description="Polar residues" evidence="8">
    <location>
        <begin position="1"/>
        <end position="25"/>
    </location>
</feature>
<evidence type="ECO:0000256" key="5">
    <source>
        <dbReference type="ARBA" id="ARBA00047517"/>
    </source>
</evidence>
<name>A0A8I1SW93_THIA3</name>
<dbReference type="Pfam" id="PF01053">
    <property type="entry name" value="Cys_Met_Meta_PP"/>
    <property type="match status" value="1"/>
</dbReference>
<comment type="similarity">
    <text evidence="2 7">Belongs to the trans-sulfuration enzymes family.</text>
</comment>
<dbReference type="GO" id="GO:0030170">
    <property type="term" value="F:pyridoxal phosphate binding"/>
    <property type="evidence" value="ECO:0007669"/>
    <property type="project" value="InterPro"/>
</dbReference>
<feature type="modified residue" description="N6-(pyridoxal phosphate)lysine" evidence="6">
    <location>
        <position position="224"/>
    </location>
</feature>
<sequence>MSSQQEPQLDQKPQSPSEMQHLSTRLQHHPYQPPAGFGAVEPGVHHASTVIFPDVATMRARDWRSKAGYTYGLHGTPTTFILEERLAALDGGRHCVLCPSGLSAIALVDLALLKQGDTVLLPGNVYGPSRELAERFLGAWGIQHQLYEATCTPEELAKLITPQTRLLWLEAPGSVTMEMPDLRGLIAVARQHGLHTAIDATWAAGIALQPFELGVDVVMQALTKYQSGGADLLMGSVNTRDDALHERLLLTHMRLGLGVGADDVARVLRGLHTLPLRYAAHDASARRIALWMQDQPQVAQVLHPALPGSPGHAHWQRDCTAAAGLFSVVFDARYTAAQVDAFVDALQLFKIGYSWGGPVSLAVPYDVQAMRPAGRWLHQGGLVRLAIGLEDPQDLIDDLRQAMQQMF</sequence>
<evidence type="ECO:0000313" key="9">
    <source>
        <dbReference type="EMBL" id="MBN8745162.1"/>
    </source>
</evidence>
<evidence type="ECO:0000256" key="6">
    <source>
        <dbReference type="PIRSR" id="PIRSR001434-2"/>
    </source>
</evidence>
<dbReference type="EC" id="4.4.1.8" evidence="9"/>
<evidence type="ECO:0000256" key="7">
    <source>
        <dbReference type="RuleBase" id="RU362118"/>
    </source>
</evidence>
<evidence type="ECO:0000256" key="2">
    <source>
        <dbReference type="ARBA" id="ARBA00009077"/>
    </source>
</evidence>
<dbReference type="NCBIfam" id="NF005456">
    <property type="entry name" value="PRK07050.1"/>
    <property type="match status" value="1"/>
</dbReference>
<dbReference type="Proteomes" id="UP000664800">
    <property type="component" value="Unassembled WGS sequence"/>
</dbReference>
<dbReference type="GO" id="GO:0019346">
    <property type="term" value="P:transsulfuration"/>
    <property type="evidence" value="ECO:0007669"/>
    <property type="project" value="InterPro"/>
</dbReference>
<dbReference type="InterPro" id="IPR015422">
    <property type="entry name" value="PyrdxlP-dep_Trfase_small"/>
</dbReference>